<organism evidence="1 2">
    <name type="scientific">Lyophyllum shimeji</name>
    <name type="common">Hon-shimeji</name>
    <name type="synonym">Tricholoma shimeji</name>
    <dbReference type="NCBI Taxonomy" id="47721"/>
    <lineage>
        <taxon>Eukaryota</taxon>
        <taxon>Fungi</taxon>
        <taxon>Dikarya</taxon>
        <taxon>Basidiomycota</taxon>
        <taxon>Agaricomycotina</taxon>
        <taxon>Agaricomycetes</taxon>
        <taxon>Agaricomycetidae</taxon>
        <taxon>Agaricales</taxon>
        <taxon>Tricholomatineae</taxon>
        <taxon>Lyophyllaceae</taxon>
        <taxon>Lyophyllum</taxon>
    </lineage>
</organism>
<evidence type="ECO:0000313" key="2">
    <source>
        <dbReference type="Proteomes" id="UP001063166"/>
    </source>
</evidence>
<gene>
    <name evidence="1" type="ORF">LshimejAT787_0311990</name>
</gene>
<evidence type="ECO:0000313" key="1">
    <source>
        <dbReference type="EMBL" id="GLB36912.1"/>
    </source>
</evidence>
<protein>
    <submittedName>
        <fullName evidence="1">Uncharacterized protein</fullName>
    </submittedName>
</protein>
<dbReference type="AlphaFoldDB" id="A0A9P3UL07"/>
<proteinExistence type="predicted"/>
<dbReference type="Proteomes" id="UP001063166">
    <property type="component" value="Unassembled WGS sequence"/>
</dbReference>
<name>A0A9P3UL07_LYOSH</name>
<comment type="caution">
    <text evidence="1">The sequence shown here is derived from an EMBL/GenBank/DDBJ whole genome shotgun (WGS) entry which is preliminary data.</text>
</comment>
<sequence length="125" mass="13854">MILLEAKSCEGRRRLFPLLAADSRSLILCVAVASSPDFASRSTCSAGILIISVHRPEVAQVTDLNQFYPVLCNLIGVIFRFRSFTLAHRRRIQSVRTTAVWFLDVGERCSKSRIQPIDLSASASS</sequence>
<dbReference type="EMBL" id="BRPK01000003">
    <property type="protein sequence ID" value="GLB36912.1"/>
    <property type="molecule type" value="Genomic_DNA"/>
</dbReference>
<reference evidence="1" key="1">
    <citation type="submission" date="2022-07" db="EMBL/GenBank/DDBJ databases">
        <title>The genome of Lyophyllum shimeji provides insight into the initial evolution of ectomycorrhizal fungal genome.</title>
        <authorList>
            <person name="Kobayashi Y."/>
            <person name="Shibata T."/>
            <person name="Hirakawa H."/>
            <person name="Shigenobu S."/>
            <person name="Nishiyama T."/>
            <person name="Yamada A."/>
            <person name="Hasebe M."/>
            <person name="Kawaguchi M."/>
        </authorList>
    </citation>
    <scope>NUCLEOTIDE SEQUENCE</scope>
    <source>
        <strain evidence="1">AT787</strain>
    </source>
</reference>
<accession>A0A9P3UL07</accession>
<keyword evidence="2" id="KW-1185">Reference proteome</keyword>